<dbReference type="AlphaFoldDB" id="A0AAW2F9V3"/>
<proteinExistence type="predicted"/>
<comment type="caution">
    <text evidence="1">The sequence shown here is derived from an EMBL/GenBank/DDBJ whole genome shotgun (WGS) entry which is preliminary data.</text>
</comment>
<sequence length="168" mass="19572">MPANAPREFRVTSILLPSTGRSLFFFSLLFFFLSRAADGNTRGEIRSCRDGERQINRPPRFTMSVVRRRECERQREREREKKGGERRECAPGRSSATLPLHLLLDVCSFFSTPRLCPPPCLPLDREAPRIYLDLMLHARSAFARSRQSSFDHRSDIIIAHSSRFKRYR</sequence>
<organism evidence="1 2">
    <name type="scientific">Cardiocondyla obscurior</name>
    <dbReference type="NCBI Taxonomy" id="286306"/>
    <lineage>
        <taxon>Eukaryota</taxon>
        <taxon>Metazoa</taxon>
        <taxon>Ecdysozoa</taxon>
        <taxon>Arthropoda</taxon>
        <taxon>Hexapoda</taxon>
        <taxon>Insecta</taxon>
        <taxon>Pterygota</taxon>
        <taxon>Neoptera</taxon>
        <taxon>Endopterygota</taxon>
        <taxon>Hymenoptera</taxon>
        <taxon>Apocrita</taxon>
        <taxon>Aculeata</taxon>
        <taxon>Formicoidea</taxon>
        <taxon>Formicidae</taxon>
        <taxon>Myrmicinae</taxon>
        <taxon>Cardiocondyla</taxon>
    </lineage>
</organism>
<keyword evidence="2" id="KW-1185">Reference proteome</keyword>
<evidence type="ECO:0000313" key="2">
    <source>
        <dbReference type="Proteomes" id="UP001430953"/>
    </source>
</evidence>
<dbReference type="Proteomes" id="UP001430953">
    <property type="component" value="Unassembled WGS sequence"/>
</dbReference>
<evidence type="ECO:0008006" key="3">
    <source>
        <dbReference type="Google" id="ProtNLM"/>
    </source>
</evidence>
<protein>
    <recommendedName>
        <fullName evidence="3">Transmembrane protein</fullName>
    </recommendedName>
</protein>
<accession>A0AAW2F9V3</accession>
<gene>
    <name evidence="1" type="ORF">PUN28_011967</name>
</gene>
<name>A0AAW2F9V3_9HYME</name>
<reference evidence="1 2" key="1">
    <citation type="submission" date="2023-03" db="EMBL/GenBank/DDBJ databases">
        <title>High recombination rates correlate with genetic variation in Cardiocondyla obscurior ants.</title>
        <authorList>
            <person name="Errbii M."/>
        </authorList>
    </citation>
    <scope>NUCLEOTIDE SEQUENCE [LARGE SCALE GENOMIC DNA]</scope>
    <source>
        <strain evidence="1">Alpha-2009</strain>
        <tissue evidence="1">Whole body</tissue>
    </source>
</reference>
<dbReference type="EMBL" id="JADYXP020000012">
    <property type="protein sequence ID" value="KAL0112278.1"/>
    <property type="molecule type" value="Genomic_DNA"/>
</dbReference>
<evidence type="ECO:0000313" key="1">
    <source>
        <dbReference type="EMBL" id="KAL0112278.1"/>
    </source>
</evidence>